<comment type="cofactor">
    <cofactor evidence="12 13">
        <name>Zn(2+)</name>
        <dbReference type="ChEBI" id="CHEBI:29105"/>
    </cofactor>
    <text evidence="12 13">Binds 1 zinc ion per subunit.</text>
</comment>
<comment type="function">
    <text evidence="13">Secreted metalloproteinase that allows assimilation of proteinaceous substrates. Shows high activities on basic nuclear substrates such as histone and protamine.</text>
</comment>
<evidence type="ECO:0000256" key="8">
    <source>
        <dbReference type="ARBA" id="ARBA00022833"/>
    </source>
</evidence>
<evidence type="ECO:0000256" key="2">
    <source>
        <dbReference type="ARBA" id="ARBA00010279"/>
    </source>
</evidence>
<dbReference type="EMBL" id="KI911145">
    <property type="protein sequence ID" value="ETS02316.1"/>
    <property type="molecule type" value="Genomic_DNA"/>
</dbReference>
<proteinExistence type="inferred from homology"/>
<dbReference type="HOGENOM" id="CLU_039313_0_0_1"/>
<feature type="chain" id="PRO_5005101873" description="Neutral protease 2" evidence="13">
    <location>
        <begin position="17"/>
        <end position="347"/>
    </location>
</feature>
<evidence type="ECO:0000256" key="13">
    <source>
        <dbReference type="RuleBase" id="RU361126"/>
    </source>
</evidence>
<dbReference type="InterPro" id="IPR024079">
    <property type="entry name" value="MetalloPept_cat_dom_sf"/>
</dbReference>
<protein>
    <recommendedName>
        <fullName evidence="13">Neutral protease 2</fullName>
        <ecNumber evidence="13">3.4.24.39</ecNumber>
    </recommendedName>
    <alternativeName>
        <fullName evidence="13">Deuterolysin</fullName>
    </alternativeName>
</protein>
<dbReference type="InterPro" id="IPR050414">
    <property type="entry name" value="Fungal_M35_metalloproteases"/>
</dbReference>
<dbReference type="GO" id="GO:0005576">
    <property type="term" value="C:extracellular region"/>
    <property type="evidence" value="ECO:0007669"/>
    <property type="project" value="UniProtKB-SubCell"/>
</dbReference>
<evidence type="ECO:0000256" key="7">
    <source>
        <dbReference type="ARBA" id="ARBA00022801"/>
    </source>
</evidence>
<dbReference type="GO" id="GO:0004222">
    <property type="term" value="F:metalloendopeptidase activity"/>
    <property type="evidence" value="ECO:0007669"/>
    <property type="project" value="InterPro"/>
</dbReference>
<keyword evidence="9 13" id="KW-0482">Metalloprotease</keyword>
<dbReference type="InterPro" id="IPR001384">
    <property type="entry name" value="Peptidase_M35"/>
</dbReference>
<keyword evidence="7 13" id="KW-0378">Hydrolase</keyword>
<dbReference type="PRINTS" id="PR00768">
    <property type="entry name" value="DEUTEROLYSIN"/>
</dbReference>
<dbReference type="Gene3D" id="2.60.40.2970">
    <property type="match status" value="1"/>
</dbReference>
<evidence type="ECO:0000313" key="14">
    <source>
        <dbReference type="EMBL" id="ETS02316.1"/>
    </source>
</evidence>
<feature type="binding site" evidence="12">
    <location>
        <position position="299"/>
    </location>
    <ligand>
        <name>Zn(2+)</name>
        <dbReference type="ChEBI" id="CHEBI:29105"/>
        <note>catalytic</note>
    </ligand>
</feature>
<organism evidence="14 15">
    <name type="scientific">Hypocrea jecorina (strain ATCC 56765 / BCRC 32924 / NRRL 11460 / Rut C-30)</name>
    <name type="common">Trichoderma reesei</name>
    <dbReference type="NCBI Taxonomy" id="1344414"/>
    <lineage>
        <taxon>Eukaryota</taxon>
        <taxon>Fungi</taxon>
        <taxon>Dikarya</taxon>
        <taxon>Ascomycota</taxon>
        <taxon>Pezizomycotina</taxon>
        <taxon>Sordariomycetes</taxon>
        <taxon>Hypocreomycetidae</taxon>
        <taxon>Hypocreales</taxon>
        <taxon>Hypocreaceae</taxon>
        <taxon>Trichoderma</taxon>
    </lineage>
</organism>
<comment type="similarity">
    <text evidence="2 13">Belongs to the peptidase M35 family.</text>
</comment>
<keyword evidence="8 12" id="KW-0862">Zinc</keyword>
<evidence type="ECO:0000256" key="9">
    <source>
        <dbReference type="ARBA" id="ARBA00023049"/>
    </source>
</evidence>
<keyword evidence="10" id="KW-0865">Zymogen</keyword>
<evidence type="ECO:0000256" key="3">
    <source>
        <dbReference type="ARBA" id="ARBA00022670"/>
    </source>
</evidence>
<keyword evidence="3 13" id="KW-0645">Protease</keyword>
<dbReference type="PANTHER" id="PTHR37016:SF2">
    <property type="entry name" value="NEUTRAL PROTEASE 2 HOMOLOG SNOG_02177"/>
    <property type="match status" value="1"/>
</dbReference>
<evidence type="ECO:0000256" key="6">
    <source>
        <dbReference type="ARBA" id="ARBA00022729"/>
    </source>
</evidence>
<sequence length="347" mass="36383">MKFISGLLALAALASAAPGKAPTPLDIKLESAGNAEIKAVITNTGKNKLKIFKTGTILDSSPVEKVKISSGEHTVPFDGIRQRISTANLDEDAFQSIPAGESIEVTFDIAEAHDLSVGGKYDVQSTGAFSFAEEDSTELVGSVPFETNTVSVSVDGEAASARRIAFHQKRTRVQSDCSGSKLSVTQTALRNCQSLASAAQQAAASGSASKLSEYFKSSSSSVRSTVSGVFGRVASECSSTTSGVASYYCSDVLSSCSSGVLAYTLPSGSLMVYCNLYFTALPALTRSCHAQDQATTNIHEVTHLTQVKGTQDYGGYGYNFVRSLSAAQNLNHADTYALYANAIYAGC</sequence>
<evidence type="ECO:0000256" key="12">
    <source>
        <dbReference type="PIRSR" id="PIRSR601384-2"/>
    </source>
</evidence>
<evidence type="ECO:0000256" key="5">
    <source>
        <dbReference type="ARBA" id="ARBA00022723"/>
    </source>
</evidence>
<comment type="subcellular location">
    <subcellularLocation>
        <location evidence="13">Secreted</location>
    </subcellularLocation>
</comment>
<keyword evidence="5 12" id="KW-0479">Metal-binding</keyword>
<feature type="signal peptide" evidence="13">
    <location>
        <begin position="1"/>
        <end position="16"/>
    </location>
</feature>
<dbReference type="KEGG" id="trr:M419DRAFT_78380"/>
<keyword evidence="4 13" id="KW-0165">Cleavage on pair of basic residues</keyword>
<dbReference type="Proteomes" id="UP000024376">
    <property type="component" value="Unassembled WGS sequence"/>
</dbReference>
<comment type="catalytic activity">
    <reaction evidence="1 13">
        <text>Preferential cleavage of bonds with hydrophobic residues in P1'. Also 3-Asn-|-Gln-4 and 8-Gly-|-Ser-9 bonds in insulin B chain.</text>
        <dbReference type="EC" id="3.4.24.39"/>
    </reaction>
</comment>
<dbReference type="Gene3D" id="3.40.390.10">
    <property type="entry name" value="Collagenase (Catalytic Domain)"/>
    <property type="match status" value="1"/>
</dbReference>
<evidence type="ECO:0000313" key="15">
    <source>
        <dbReference type="Proteomes" id="UP000024376"/>
    </source>
</evidence>
<reference evidence="15" key="1">
    <citation type="journal article" date="2013" name="Ind. Biotechnol.">
        <title>Comparative genomics analysis of Trichoderma reesei strains.</title>
        <authorList>
            <person name="Koike H."/>
            <person name="Aerts A."/>
            <person name="LaButti K."/>
            <person name="Grigoriev I.V."/>
            <person name="Baker S.E."/>
        </authorList>
    </citation>
    <scope>NUCLEOTIDE SEQUENCE [LARGE SCALE GENOMIC DNA]</scope>
    <source>
        <strain evidence="15">ATCC 56765 / BCRC 32924 / NRRL 11460 / Rut C-30</strain>
    </source>
</reference>
<keyword evidence="13" id="KW-0964">Secreted</keyword>
<keyword evidence="6 13" id="KW-0732">Signal</keyword>
<dbReference type="OrthoDB" id="412874at2759"/>
<dbReference type="AlphaFoldDB" id="A0A024SCS5"/>
<dbReference type="SUPFAM" id="SSF55486">
    <property type="entry name" value="Metalloproteases ('zincins'), catalytic domain"/>
    <property type="match status" value="1"/>
</dbReference>
<feature type="binding site" evidence="12">
    <location>
        <position position="312"/>
    </location>
    <ligand>
        <name>Zn(2+)</name>
        <dbReference type="ChEBI" id="CHEBI:29105"/>
        <note>catalytic</note>
    </ligand>
</feature>
<dbReference type="Pfam" id="PF02102">
    <property type="entry name" value="Peptidase_M35"/>
    <property type="match status" value="1"/>
</dbReference>
<dbReference type="GO" id="GO:0006508">
    <property type="term" value="P:proteolysis"/>
    <property type="evidence" value="ECO:0007669"/>
    <property type="project" value="UniProtKB-KW"/>
</dbReference>
<dbReference type="EC" id="3.4.24.39" evidence="13"/>
<evidence type="ECO:0000256" key="1">
    <source>
        <dbReference type="ARBA" id="ARBA00001187"/>
    </source>
</evidence>
<dbReference type="GO" id="GO:0046872">
    <property type="term" value="F:metal ion binding"/>
    <property type="evidence" value="ECO:0007669"/>
    <property type="project" value="UniProtKB-KW"/>
</dbReference>
<name>A0A024SCS5_HYPJR</name>
<gene>
    <name evidence="14" type="ORF">M419DRAFT_78380</name>
</gene>
<evidence type="ECO:0000256" key="4">
    <source>
        <dbReference type="ARBA" id="ARBA00022685"/>
    </source>
</evidence>
<evidence type="ECO:0000256" key="11">
    <source>
        <dbReference type="PIRSR" id="PIRSR601384-1"/>
    </source>
</evidence>
<accession>A0A024SCS5</accession>
<feature type="active site" evidence="11">
    <location>
        <position position="300"/>
    </location>
</feature>
<dbReference type="CDD" id="cd11008">
    <property type="entry name" value="M35_deuterolysin_like"/>
    <property type="match status" value="1"/>
</dbReference>
<dbReference type="PANTHER" id="PTHR37016">
    <property type="match status" value="1"/>
</dbReference>
<evidence type="ECO:0000256" key="10">
    <source>
        <dbReference type="ARBA" id="ARBA00023145"/>
    </source>
</evidence>
<feature type="binding site" evidence="12">
    <location>
        <position position="303"/>
    </location>
    <ligand>
        <name>Zn(2+)</name>
        <dbReference type="ChEBI" id="CHEBI:29105"/>
        <note>catalytic</note>
    </ligand>
</feature>